<protein>
    <recommendedName>
        <fullName evidence="1">DUF7869 domain-containing protein</fullName>
    </recommendedName>
</protein>
<reference evidence="2 3" key="1">
    <citation type="submission" date="2023-02" db="EMBL/GenBank/DDBJ databases">
        <title>LHISI_Scaffold_Assembly.</title>
        <authorList>
            <person name="Stuart O.P."/>
            <person name="Cleave R."/>
            <person name="Magrath M.J.L."/>
            <person name="Mikheyev A.S."/>
        </authorList>
    </citation>
    <scope>NUCLEOTIDE SEQUENCE [LARGE SCALE GENOMIC DNA]</scope>
    <source>
        <strain evidence="2">Daus_M_001</strain>
        <tissue evidence="2">Leg muscle</tissue>
    </source>
</reference>
<accession>A0ABQ9I7T8</accession>
<gene>
    <name evidence="2" type="ORF">PR048_005281</name>
</gene>
<name>A0ABQ9I7T8_9NEOP</name>
<evidence type="ECO:0000313" key="3">
    <source>
        <dbReference type="Proteomes" id="UP001159363"/>
    </source>
</evidence>
<evidence type="ECO:0000313" key="2">
    <source>
        <dbReference type="EMBL" id="KAJ8892700.1"/>
    </source>
</evidence>
<dbReference type="EMBL" id="JARBHB010000002">
    <property type="protein sequence ID" value="KAJ8892700.1"/>
    <property type="molecule type" value="Genomic_DNA"/>
</dbReference>
<dbReference type="Pfam" id="PF25273">
    <property type="entry name" value="DUF7869"/>
    <property type="match status" value="1"/>
</dbReference>
<organism evidence="2 3">
    <name type="scientific">Dryococelus australis</name>
    <dbReference type="NCBI Taxonomy" id="614101"/>
    <lineage>
        <taxon>Eukaryota</taxon>
        <taxon>Metazoa</taxon>
        <taxon>Ecdysozoa</taxon>
        <taxon>Arthropoda</taxon>
        <taxon>Hexapoda</taxon>
        <taxon>Insecta</taxon>
        <taxon>Pterygota</taxon>
        <taxon>Neoptera</taxon>
        <taxon>Polyneoptera</taxon>
        <taxon>Phasmatodea</taxon>
        <taxon>Verophasmatodea</taxon>
        <taxon>Anareolatae</taxon>
        <taxon>Phasmatidae</taxon>
        <taxon>Eurycanthinae</taxon>
        <taxon>Dryococelus</taxon>
    </lineage>
</organism>
<proteinExistence type="predicted"/>
<evidence type="ECO:0000259" key="1">
    <source>
        <dbReference type="Pfam" id="PF25273"/>
    </source>
</evidence>
<dbReference type="PANTHER" id="PTHR10773:SF19">
    <property type="match status" value="1"/>
</dbReference>
<comment type="caution">
    <text evidence="2">The sequence shown here is derived from an EMBL/GenBank/DDBJ whole genome shotgun (WGS) entry which is preliminary data.</text>
</comment>
<sequence>MTTSMETRRSKTKGTFRSIRVYCLYKLLHGIIKGRVYNIQQSFLTSGKLPKDQRGKHDNGPMKYPSPIHNIIVKHIQSFHARSSHYSLRYNPDRKYLPESLTISKMHEMSILTQEFNIKFGFPRSYTCSNCDTLALKINNPECFTEARKNIETEKKIKRYFEDKLGLTYLKTNAAFYNHQLWCNMFGVHDLGSDSVSMFTYHEGDGRKGSNEMKSMLLTYINNNNEPLGNLVLISDNCCGQNKIETMVHFLFTLVHCFHVFKTVTYLFPVGGHSYLPNDEDFSLIDKNKRYTEYVELPEEWDSIIQEARKKPSPFSVVNMHYHDFANMKAAMDDYFSKSPKPPLKIKSAMRDTRHVPWQTCTILKKSMPAVLDSPSLYATYPPIASVKKKKDLQHLMPFVKPENKMFYEDLISG</sequence>
<dbReference type="PANTHER" id="PTHR10773">
    <property type="entry name" value="DNA-DIRECTED RNA POLYMERASES I, II, AND III SUBUNIT RPABC2"/>
    <property type="match status" value="1"/>
</dbReference>
<dbReference type="Proteomes" id="UP001159363">
    <property type="component" value="Chromosome 2"/>
</dbReference>
<keyword evidence="3" id="KW-1185">Reference proteome</keyword>
<dbReference type="InterPro" id="IPR057191">
    <property type="entry name" value="DUF7869"/>
</dbReference>
<feature type="domain" description="DUF7869" evidence="1">
    <location>
        <begin position="179"/>
        <end position="336"/>
    </location>
</feature>